<dbReference type="Pfam" id="PF00503">
    <property type="entry name" value="G-alpha"/>
    <property type="match status" value="2"/>
</dbReference>
<dbReference type="PRINTS" id="PR00318">
    <property type="entry name" value="GPROTEINA"/>
</dbReference>
<evidence type="ECO:0000313" key="11">
    <source>
        <dbReference type="Proteomes" id="UP001460270"/>
    </source>
</evidence>
<evidence type="ECO:0000256" key="2">
    <source>
        <dbReference type="ARBA" id="ARBA00022741"/>
    </source>
</evidence>
<dbReference type="PANTHER" id="PTHR10218:SF364">
    <property type="entry name" value="GUANINE NUCLEOTIDE-BINDING PROTEIN (G PROTEIN), Q POLYPEPTIDE"/>
    <property type="match status" value="1"/>
</dbReference>
<dbReference type="Gene3D" id="1.10.400.10">
    <property type="entry name" value="GI Alpha 1, domain 2-like"/>
    <property type="match status" value="2"/>
</dbReference>
<feature type="region of interest" description="Disordered" evidence="8">
    <location>
        <begin position="1"/>
        <end position="41"/>
    </location>
</feature>
<sequence>MWAAAADGEEEKASVRAEGGREREDASVHHHHHHTGSERGVFGLVGLRRGSDHDPELCLGLLPHPGGQGSPEDQRRDREAAPAGQEERTARVQAAPAGYWRERKEHFHQADENHPRPRVFRGRPTRLHQAGLSEHCHVHANHHTGHEHPPHPYKFEENKVCAKSVTQVDTEKLYSLSKLHVDALKSLWTDPGVQECYLRKREYQLSDSTKYYLNNLNRIGDPAYVPTQQDVLRVRVPTTGIIEYVFDMEKVVFRMVDVGGQRSERKKWIHCFECVTSIIFLAALSEYDQVLIESDNVNRMEESMALFQTILHSPWFVFVSVVLFLNKVDLLKEKIMYSHLADYFPKYDGPKQDAEEACEFILNMFLSLQPEKKSIYHHFTCATDTNNIRVVFSVLLLVCGRNEQRRVHQEIEKQLRRDKDKSRKEVKLLLLGVFTLAAAAAAAGLMYPAQSLNVISAIQALISAMRTLNINYIDDNNIAYSQRLSQVETFTVSTLEPWQIKAIIKVWNDHGVQMCYDRRREYQISDNAKYFLSDLDRLTAPSYIPTDQDILRVRVPTTGIIEYLFDIRSIIFRMVDVGGQRSERRKWIHCFENVTSIVFLSALSEYDQVLYESENDNRLRESLALFETILAYPFFSESATILFLNKTDLLEEKIVKSHLMTYFPEYKGPKGDSEEAKKFIRKEFEDRHSNRFKPLYTHYTCATDTGNIKKVFKCVQDSLFREIIDNFVPE</sequence>
<organism evidence="10 11">
    <name type="scientific">Mugilogobius chulae</name>
    <name type="common">yellowstripe goby</name>
    <dbReference type="NCBI Taxonomy" id="88201"/>
    <lineage>
        <taxon>Eukaryota</taxon>
        <taxon>Metazoa</taxon>
        <taxon>Chordata</taxon>
        <taxon>Craniata</taxon>
        <taxon>Vertebrata</taxon>
        <taxon>Euteleostomi</taxon>
        <taxon>Actinopterygii</taxon>
        <taxon>Neopterygii</taxon>
        <taxon>Teleostei</taxon>
        <taxon>Neoteleostei</taxon>
        <taxon>Acanthomorphata</taxon>
        <taxon>Gobiaria</taxon>
        <taxon>Gobiiformes</taxon>
        <taxon>Gobioidei</taxon>
        <taxon>Gobiidae</taxon>
        <taxon>Gobionellinae</taxon>
        <taxon>Mugilogobius</taxon>
    </lineage>
</organism>
<keyword evidence="3 7" id="KW-0460">Magnesium</keyword>
<dbReference type="InterPro" id="IPR011025">
    <property type="entry name" value="GproteinA_insert"/>
</dbReference>
<evidence type="ECO:0000256" key="3">
    <source>
        <dbReference type="ARBA" id="ARBA00022842"/>
    </source>
</evidence>
<feature type="binding site" evidence="6">
    <location>
        <begin position="551"/>
        <end position="557"/>
    </location>
    <ligand>
        <name>GTP</name>
        <dbReference type="ChEBI" id="CHEBI:37565"/>
    </ligand>
</feature>
<keyword evidence="5" id="KW-0807">Transducer</keyword>
<dbReference type="AlphaFoldDB" id="A0AAW0NHH4"/>
<dbReference type="InterPro" id="IPR027417">
    <property type="entry name" value="P-loop_NTPase"/>
</dbReference>
<dbReference type="GO" id="GO:0031683">
    <property type="term" value="F:G-protein beta/gamma-subunit complex binding"/>
    <property type="evidence" value="ECO:0007669"/>
    <property type="project" value="InterPro"/>
</dbReference>
<dbReference type="FunFam" id="1.10.400.10:FF:000002">
    <property type="entry name" value="guanine nucleotide-binding protein G(Q) subunit alpha"/>
    <property type="match status" value="2"/>
</dbReference>
<dbReference type="GO" id="GO:0003924">
    <property type="term" value="F:GTPase activity"/>
    <property type="evidence" value="ECO:0007669"/>
    <property type="project" value="InterPro"/>
</dbReference>
<feature type="compositionally biased region" description="Basic and acidic residues" evidence="8">
    <location>
        <begin position="11"/>
        <end position="28"/>
    </location>
</feature>
<dbReference type="Gene3D" id="3.40.50.300">
    <property type="entry name" value="P-loop containing nucleotide triphosphate hydrolases"/>
    <property type="match status" value="2"/>
</dbReference>
<dbReference type="GO" id="GO:0046872">
    <property type="term" value="F:metal ion binding"/>
    <property type="evidence" value="ECO:0007669"/>
    <property type="project" value="UniProtKB-KW"/>
</dbReference>
<dbReference type="PROSITE" id="PS51882">
    <property type="entry name" value="G_ALPHA"/>
    <property type="match status" value="2"/>
</dbReference>
<name>A0AAW0NHH4_9GOBI</name>
<dbReference type="GO" id="GO:0001664">
    <property type="term" value="F:G protein-coupled receptor binding"/>
    <property type="evidence" value="ECO:0007669"/>
    <property type="project" value="TreeGrafter"/>
</dbReference>
<dbReference type="GO" id="GO:0005525">
    <property type="term" value="F:GTP binding"/>
    <property type="evidence" value="ECO:0007669"/>
    <property type="project" value="UniProtKB-KW"/>
</dbReference>
<dbReference type="EMBL" id="JBBPFD010000015">
    <property type="protein sequence ID" value="KAK7896491.1"/>
    <property type="molecule type" value="Genomic_DNA"/>
</dbReference>
<feature type="binding site" evidence="6">
    <location>
        <position position="702"/>
    </location>
    <ligand>
        <name>GTP</name>
        <dbReference type="ChEBI" id="CHEBI:37565"/>
    </ligand>
</feature>
<evidence type="ECO:0000256" key="8">
    <source>
        <dbReference type="SAM" id="MobiDB-lite"/>
    </source>
</evidence>
<feature type="binding site" evidence="6">
    <location>
        <begin position="576"/>
        <end position="580"/>
    </location>
    <ligand>
        <name>GTP</name>
        <dbReference type="ChEBI" id="CHEBI:37565"/>
    </ligand>
</feature>
<comment type="caution">
    <text evidence="10">The sequence shown here is derived from an EMBL/GenBank/DDBJ whole genome shotgun (WGS) entry which is preliminary data.</text>
</comment>
<evidence type="ECO:0000256" key="9">
    <source>
        <dbReference type="SAM" id="Phobius"/>
    </source>
</evidence>
<dbReference type="GO" id="GO:0007188">
    <property type="term" value="P:adenylate cyclase-modulating G protein-coupled receptor signaling pathway"/>
    <property type="evidence" value="ECO:0007669"/>
    <property type="project" value="TreeGrafter"/>
</dbReference>
<dbReference type="FunFam" id="3.40.50.300:FF:003977">
    <property type="entry name" value="Guanine nucleotide-binding protein G(q) subunit alpha"/>
    <property type="match status" value="2"/>
</dbReference>
<dbReference type="SUPFAM" id="SSF47895">
    <property type="entry name" value="Transducin (alpha subunit), insertion domain"/>
    <property type="match status" value="2"/>
</dbReference>
<evidence type="ECO:0000256" key="4">
    <source>
        <dbReference type="ARBA" id="ARBA00023134"/>
    </source>
</evidence>
<dbReference type="Proteomes" id="UP001460270">
    <property type="component" value="Unassembled WGS sequence"/>
</dbReference>
<feature type="binding site" evidence="7">
    <location>
        <position position="557"/>
    </location>
    <ligand>
        <name>Mg(2+)</name>
        <dbReference type="ChEBI" id="CHEBI:18420"/>
    </ligand>
</feature>
<keyword evidence="2 6" id="KW-0547">Nucleotide-binding</keyword>
<dbReference type="PANTHER" id="PTHR10218">
    <property type="entry name" value="GTP-BINDING PROTEIN ALPHA SUBUNIT"/>
    <property type="match status" value="1"/>
</dbReference>
<evidence type="ECO:0000256" key="5">
    <source>
        <dbReference type="ARBA" id="ARBA00023224"/>
    </source>
</evidence>
<feature type="compositionally biased region" description="Basic and acidic residues" evidence="8">
    <location>
        <begin position="72"/>
        <end position="90"/>
    </location>
</feature>
<proteinExistence type="predicted"/>
<accession>A0AAW0NHH4</accession>
<keyword evidence="9" id="KW-1133">Transmembrane helix</keyword>
<dbReference type="GO" id="GO:0005096">
    <property type="term" value="F:GTPase activator activity"/>
    <property type="evidence" value="ECO:0007669"/>
    <property type="project" value="TreeGrafter"/>
</dbReference>
<evidence type="ECO:0000256" key="6">
    <source>
        <dbReference type="PIRSR" id="PIRSR601019-1"/>
    </source>
</evidence>
<dbReference type="CDD" id="cd00066">
    <property type="entry name" value="G-alpha"/>
    <property type="match status" value="2"/>
</dbReference>
<dbReference type="SMART" id="SM00275">
    <property type="entry name" value="G_alpha"/>
    <property type="match status" value="2"/>
</dbReference>
<dbReference type="GO" id="GO:0005737">
    <property type="term" value="C:cytoplasm"/>
    <property type="evidence" value="ECO:0007669"/>
    <property type="project" value="TreeGrafter"/>
</dbReference>
<evidence type="ECO:0000313" key="10">
    <source>
        <dbReference type="EMBL" id="KAK7896491.1"/>
    </source>
</evidence>
<evidence type="ECO:0000256" key="7">
    <source>
        <dbReference type="PIRSR" id="PIRSR601019-2"/>
    </source>
</evidence>
<keyword evidence="9" id="KW-0472">Membrane</keyword>
<gene>
    <name evidence="10" type="ORF">WMY93_021816</name>
</gene>
<feature type="transmembrane region" description="Helical" evidence="9">
    <location>
        <begin position="426"/>
        <end position="447"/>
    </location>
</feature>
<keyword evidence="9" id="KW-0812">Transmembrane</keyword>
<reference evidence="11" key="1">
    <citation type="submission" date="2024-04" db="EMBL/GenBank/DDBJ databases">
        <title>Salinicola lusitanus LLJ914,a marine bacterium isolated from the Okinawa Trough.</title>
        <authorList>
            <person name="Li J."/>
        </authorList>
    </citation>
    <scope>NUCLEOTIDE SEQUENCE [LARGE SCALE GENOMIC DNA]</scope>
</reference>
<dbReference type="GO" id="GO:0005834">
    <property type="term" value="C:heterotrimeric G-protein complex"/>
    <property type="evidence" value="ECO:0007669"/>
    <property type="project" value="TreeGrafter"/>
</dbReference>
<feature type="region of interest" description="Disordered" evidence="8">
    <location>
        <begin position="56"/>
        <end position="93"/>
    </location>
</feature>
<dbReference type="InterPro" id="IPR001019">
    <property type="entry name" value="Gprotein_alpha_su"/>
</dbReference>
<dbReference type="SUPFAM" id="SSF52540">
    <property type="entry name" value="P-loop containing nucleoside triphosphate hydrolases"/>
    <property type="match status" value="2"/>
</dbReference>
<feature type="binding site" evidence="6">
    <location>
        <begin position="645"/>
        <end position="648"/>
    </location>
    <ligand>
        <name>GTP</name>
        <dbReference type="ChEBI" id="CHEBI:37565"/>
    </ligand>
</feature>
<protein>
    <submittedName>
        <fullName evidence="10">Uncharacterized protein</fullName>
    </submittedName>
</protein>
<keyword evidence="11" id="KW-1185">Reference proteome</keyword>
<feature type="transmembrane region" description="Helical" evidence="9">
    <location>
        <begin position="305"/>
        <end position="326"/>
    </location>
</feature>
<evidence type="ECO:0000256" key="1">
    <source>
        <dbReference type="ARBA" id="ARBA00022723"/>
    </source>
</evidence>
<keyword evidence="4 6" id="KW-0342">GTP-binding</keyword>
<keyword evidence="1 7" id="KW-0479">Metal-binding</keyword>